<dbReference type="GO" id="GO:0005886">
    <property type="term" value="C:plasma membrane"/>
    <property type="evidence" value="ECO:0007669"/>
    <property type="project" value="UniProtKB-SubCell"/>
</dbReference>
<dbReference type="InterPro" id="IPR051612">
    <property type="entry name" value="Teichoic_Acid_Biosynth"/>
</dbReference>
<evidence type="ECO:0000313" key="7">
    <source>
        <dbReference type="EMBL" id="POA09321.1"/>
    </source>
</evidence>
<dbReference type="SUPFAM" id="SSF53756">
    <property type="entry name" value="UDP-Glycosyltransferase/glycogen phosphorylase"/>
    <property type="match status" value="1"/>
</dbReference>
<evidence type="ECO:0000256" key="4">
    <source>
        <dbReference type="ARBA" id="ARBA00022679"/>
    </source>
</evidence>
<accession>A0A2K4FDE0</accession>
<keyword evidence="8" id="KW-1185">Reference proteome</keyword>
<keyword evidence="6" id="KW-0472">Membrane</keyword>
<protein>
    <submittedName>
        <fullName evidence="7">CDP-glycerol--poly(Glycerophosphate) glycerophosphotransferase</fullName>
    </submittedName>
</protein>
<comment type="caution">
    <text evidence="7">The sequence shown here is derived from an EMBL/GenBank/DDBJ whole genome shotgun (WGS) entry which is preliminary data.</text>
</comment>
<dbReference type="GO" id="GO:0047355">
    <property type="term" value="F:CDP-glycerol glycerophosphotransferase activity"/>
    <property type="evidence" value="ECO:0007669"/>
    <property type="project" value="InterPro"/>
</dbReference>
<comment type="similarity">
    <text evidence="2">Belongs to the CDP-glycerol glycerophosphotransferase family.</text>
</comment>
<dbReference type="PANTHER" id="PTHR37316:SF1">
    <property type="entry name" value="TEICHOIC ACID GLYCEROL-PHOSPHATE PRIMASE"/>
    <property type="match status" value="1"/>
</dbReference>
<keyword evidence="3" id="KW-1003">Cell membrane</keyword>
<dbReference type="AlphaFoldDB" id="A0A2K4FDE0"/>
<comment type="subcellular location">
    <subcellularLocation>
        <location evidence="1">Cell membrane</location>
        <topology evidence="1">Peripheral membrane protein</topology>
    </subcellularLocation>
</comment>
<dbReference type="Gene3D" id="3.40.50.12580">
    <property type="match status" value="1"/>
</dbReference>
<name>A0A2K4FDE0_9STAP</name>
<evidence type="ECO:0000313" key="8">
    <source>
        <dbReference type="Proteomes" id="UP000242712"/>
    </source>
</evidence>
<evidence type="ECO:0000256" key="2">
    <source>
        <dbReference type="ARBA" id="ARBA00010488"/>
    </source>
</evidence>
<proteinExistence type="inferred from homology"/>
<evidence type="ECO:0000256" key="5">
    <source>
        <dbReference type="ARBA" id="ARBA00022944"/>
    </source>
</evidence>
<evidence type="ECO:0000256" key="3">
    <source>
        <dbReference type="ARBA" id="ARBA00022475"/>
    </source>
</evidence>
<dbReference type="GeneID" id="98296876"/>
<dbReference type="RefSeq" id="WP_103370731.1">
    <property type="nucleotide sequence ID" value="NZ_CBCRVO010000001.1"/>
</dbReference>
<keyword evidence="5" id="KW-0777">Teichoic acid biosynthesis</keyword>
<dbReference type="Proteomes" id="UP000242712">
    <property type="component" value="Unassembled WGS sequence"/>
</dbReference>
<dbReference type="EMBL" id="PPPX01000001">
    <property type="protein sequence ID" value="POA09321.1"/>
    <property type="molecule type" value="Genomic_DNA"/>
</dbReference>
<dbReference type="InterPro" id="IPR043148">
    <property type="entry name" value="TagF_C"/>
</dbReference>
<dbReference type="InterPro" id="IPR043149">
    <property type="entry name" value="TagF_N"/>
</dbReference>
<dbReference type="InterPro" id="IPR007554">
    <property type="entry name" value="Glycerophosphate_synth"/>
</dbReference>
<keyword evidence="4 7" id="KW-0808">Transferase</keyword>
<dbReference type="PANTHER" id="PTHR37316">
    <property type="entry name" value="TEICHOIC ACID GLYCEROL-PHOSPHATE PRIMASE"/>
    <property type="match status" value="1"/>
</dbReference>
<dbReference type="Gene3D" id="3.40.50.11820">
    <property type="match status" value="1"/>
</dbReference>
<evidence type="ECO:0000256" key="1">
    <source>
        <dbReference type="ARBA" id="ARBA00004202"/>
    </source>
</evidence>
<organism evidence="7 8">
    <name type="scientific">Staphylococcus argensis</name>
    <dbReference type="NCBI Taxonomy" id="1607738"/>
    <lineage>
        <taxon>Bacteria</taxon>
        <taxon>Bacillati</taxon>
        <taxon>Bacillota</taxon>
        <taxon>Bacilli</taxon>
        <taxon>Bacillales</taxon>
        <taxon>Staphylococcaceae</taxon>
        <taxon>Staphylococcus</taxon>
    </lineage>
</organism>
<sequence length="364" mass="42264">MRIIIKKIYLFMIYILNFIFKGKRVNNRHIVAMMTFSEDVLPIIQQLDEKGYQLTVIAQEKDRATLDNLKNVTWVPAGNKYVIQQIKALSTAKVIIIDTYYLMLGSFNKKEGQTVIQTWHAAGALKNFGFTDHQVDLQNTKMVEQYKQVYDATDKYLVGGNPMIQCFEAAFGATSDQFVKTGLPRLAYYKQIDAKARQKELKRELGINKKVAVYLPTYREHKKQNREINTQAFEELLPNYMLLNKLHPAVADTHQSQLDIQTLILLADVIITDYSSLAIEASIINKPILFYVYDEQEYERDRGLNMYYKAIPDKFKAYSEGELLNKIVSEKTPWTALFEDWHEYTTADSIDKVTNYIEELMVKK</sequence>
<dbReference type="OrthoDB" id="9811865at2"/>
<dbReference type="NCBIfam" id="NF041711">
    <property type="entry name" value="TagprimaseTarB"/>
    <property type="match status" value="1"/>
</dbReference>
<reference evidence="7 8" key="1">
    <citation type="submission" date="2017-08" db="EMBL/GenBank/DDBJ databases">
        <title>Draft genome sequences of 64 type strains of genus Staph aureus.</title>
        <authorList>
            <person name="Cole K."/>
            <person name="Golubchik T."/>
            <person name="Russell J."/>
            <person name="Foster D."/>
            <person name="Llewelyn M."/>
            <person name="Wilson D."/>
            <person name="Crook D."/>
            <person name="Paul J."/>
        </authorList>
    </citation>
    <scope>NUCLEOTIDE SEQUENCE [LARGE SCALE GENOMIC DNA]</scope>
    <source>
        <strain evidence="7 8">DSM 29875</strain>
    </source>
</reference>
<dbReference type="Pfam" id="PF04464">
    <property type="entry name" value="Glyphos_transf"/>
    <property type="match status" value="1"/>
</dbReference>
<gene>
    <name evidence="7" type="ORF">CD039_00755</name>
</gene>
<dbReference type="GO" id="GO:0019350">
    <property type="term" value="P:teichoic acid biosynthetic process"/>
    <property type="evidence" value="ECO:0007669"/>
    <property type="project" value="UniProtKB-KW"/>
</dbReference>
<evidence type="ECO:0000256" key="6">
    <source>
        <dbReference type="ARBA" id="ARBA00023136"/>
    </source>
</evidence>
<dbReference type="InterPro" id="IPR049698">
    <property type="entry name" value="TarB"/>
</dbReference>